<dbReference type="PROSITE" id="PS50240">
    <property type="entry name" value="TRYPSIN_DOM"/>
    <property type="match status" value="1"/>
</dbReference>
<feature type="non-terminal residue" evidence="3">
    <location>
        <position position="1"/>
    </location>
</feature>
<dbReference type="Pfam" id="PF00089">
    <property type="entry name" value="Trypsin"/>
    <property type="match status" value="1"/>
</dbReference>
<dbReference type="PANTHER" id="PTHR24253">
    <property type="entry name" value="TRANSMEMBRANE PROTEASE SERINE"/>
    <property type="match status" value="1"/>
</dbReference>
<evidence type="ECO:0000313" key="3">
    <source>
        <dbReference type="EMBL" id="KAH3892622.1"/>
    </source>
</evidence>
<protein>
    <recommendedName>
        <fullName evidence="2">Peptidase S1 domain-containing protein</fullName>
    </recommendedName>
</protein>
<reference evidence="3" key="1">
    <citation type="journal article" date="2019" name="bioRxiv">
        <title>The Genome of the Zebra Mussel, Dreissena polymorpha: A Resource for Invasive Species Research.</title>
        <authorList>
            <person name="McCartney M.A."/>
            <person name="Auch B."/>
            <person name="Kono T."/>
            <person name="Mallez S."/>
            <person name="Zhang Y."/>
            <person name="Obille A."/>
            <person name="Becker A."/>
            <person name="Abrahante J.E."/>
            <person name="Garbe J."/>
            <person name="Badalamenti J.P."/>
            <person name="Herman A."/>
            <person name="Mangelson H."/>
            <person name="Liachko I."/>
            <person name="Sullivan S."/>
            <person name="Sone E.D."/>
            <person name="Koren S."/>
            <person name="Silverstein K.A.T."/>
            <person name="Beckman K.B."/>
            <person name="Gohl D.M."/>
        </authorList>
    </citation>
    <scope>NUCLEOTIDE SEQUENCE</scope>
    <source>
        <strain evidence="3">Duluth1</strain>
        <tissue evidence="3">Whole animal</tissue>
    </source>
</reference>
<gene>
    <name evidence="3" type="ORF">DPMN_016743</name>
</gene>
<dbReference type="Proteomes" id="UP000828390">
    <property type="component" value="Unassembled WGS sequence"/>
</dbReference>
<evidence type="ECO:0000313" key="4">
    <source>
        <dbReference type="Proteomes" id="UP000828390"/>
    </source>
</evidence>
<dbReference type="PANTHER" id="PTHR24253:SF153">
    <property type="entry name" value="SERINE PROTEASE HEPSIN"/>
    <property type="match status" value="1"/>
</dbReference>
<keyword evidence="4" id="KW-1185">Reference proteome</keyword>
<dbReference type="Gene3D" id="2.40.10.10">
    <property type="entry name" value="Trypsin-like serine proteases"/>
    <property type="match status" value="1"/>
</dbReference>
<feature type="domain" description="Peptidase S1" evidence="2">
    <location>
        <begin position="1"/>
        <end position="51"/>
    </location>
</feature>
<accession>A0A9D4S7G5</accession>
<proteinExistence type="predicted"/>
<dbReference type="EMBL" id="JAIWYP010000001">
    <property type="protein sequence ID" value="KAH3892622.1"/>
    <property type="molecule type" value="Genomic_DNA"/>
</dbReference>
<dbReference type="InterPro" id="IPR009003">
    <property type="entry name" value="Peptidase_S1_PA"/>
</dbReference>
<sequence length="53" mass="5922">GDSGGSLACFHDGHWTQVGVVSTGFRCTHPLYPGIYTLIHHFYDWIKTVIESN</sequence>
<dbReference type="GO" id="GO:0006508">
    <property type="term" value="P:proteolysis"/>
    <property type="evidence" value="ECO:0007669"/>
    <property type="project" value="InterPro"/>
</dbReference>
<dbReference type="AlphaFoldDB" id="A0A9D4S7G5"/>
<keyword evidence="1" id="KW-1015">Disulfide bond</keyword>
<organism evidence="3 4">
    <name type="scientific">Dreissena polymorpha</name>
    <name type="common">Zebra mussel</name>
    <name type="synonym">Mytilus polymorpha</name>
    <dbReference type="NCBI Taxonomy" id="45954"/>
    <lineage>
        <taxon>Eukaryota</taxon>
        <taxon>Metazoa</taxon>
        <taxon>Spiralia</taxon>
        <taxon>Lophotrochozoa</taxon>
        <taxon>Mollusca</taxon>
        <taxon>Bivalvia</taxon>
        <taxon>Autobranchia</taxon>
        <taxon>Heteroconchia</taxon>
        <taxon>Euheterodonta</taxon>
        <taxon>Imparidentia</taxon>
        <taxon>Neoheterodontei</taxon>
        <taxon>Myida</taxon>
        <taxon>Dreissenoidea</taxon>
        <taxon>Dreissenidae</taxon>
        <taxon>Dreissena</taxon>
    </lineage>
</organism>
<reference evidence="3" key="2">
    <citation type="submission" date="2020-11" db="EMBL/GenBank/DDBJ databases">
        <authorList>
            <person name="McCartney M.A."/>
            <person name="Auch B."/>
            <person name="Kono T."/>
            <person name="Mallez S."/>
            <person name="Becker A."/>
            <person name="Gohl D.M."/>
            <person name="Silverstein K.A.T."/>
            <person name="Koren S."/>
            <person name="Bechman K.B."/>
            <person name="Herman A."/>
            <person name="Abrahante J.E."/>
            <person name="Garbe J."/>
        </authorList>
    </citation>
    <scope>NUCLEOTIDE SEQUENCE</scope>
    <source>
        <strain evidence="3">Duluth1</strain>
        <tissue evidence="3">Whole animal</tissue>
    </source>
</reference>
<dbReference type="GO" id="GO:0004252">
    <property type="term" value="F:serine-type endopeptidase activity"/>
    <property type="evidence" value="ECO:0007669"/>
    <property type="project" value="InterPro"/>
</dbReference>
<comment type="caution">
    <text evidence="3">The sequence shown here is derived from an EMBL/GenBank/DDBJ whole genome shotgun (WGS) entry which is preliminary data.</text>
</comment>
<evidence type="ECO:0000256" key="1">
    <source>
        <dbReference type="ARBA" id="ARBA00023157"/>
    </source>
</evidence>
<dbReference type="InterPro" id="IPR043504">
    <property type="entry name" value="Peptidase_S1_PA_chymotrypsin"/>
</dbReference>
<dbReference type="InterPro" id="IPR001254">
    <property type="entry name" value="Trypsin_dom"/>
</dbReference>
<evidence type="ECO:0000259" key="2">
    <source>
        <dbReference type="PROSITE" id="PS50240"/>
    </source>
</evidence>
<name>A0A9D4S7G5_DREPO</name>
<dbReference type="SUPFAM" id="SSF50494">
    <property type="entry name" value="Trypsin-like serine proteases"/>
    <property type="match status" value="1"/>
</dbReference>